<reference evidence="2" key="2">
    <citation type="submission" date="2020-11" db="EMBL/GenBank/DDBJ databases">
        <authorList>
            <person name="McCartney M.A."/>
            <person name="Auch B."/>
            <person name="Kono T."/>
            <person name="Mallez S."/>
            <person name="Becker A."/>
            <person name="Gohl D.M."/>
            <person name="Silverstein K.A.T."/>
            <person name="Koren S."/>
            <person name="Bechman K.B."/>
            <person name="Herman A."/>
            <person name="Abrahante J.E."/>
            <person name="Garbe J."/>
        </authorList>
    </citation>
    <scope>NUCLEOTIDE SEQUENCE</scope>
    <source>
        <strain evidence="2">Duluth1</strain>
        <tissue evidence="2">Whole animal</tissue>
    </source>
</reference>
<dbReference type="AlphaFoldDB" id="A0A9D4JVB0"/>
<dbReference type="Proteomes" id="UP000828390">
    <property type="component" value="Unassembled WGS sequence"/>
</dbReference>
<gene>
    <name evidence="2" type="ORF">DPMN_123382</name>
</gene>
<keyword evidence="3" id="KW-1185">Reference proteome</keyword>
<evidence type="ECO:0000256" key="1">
    <source>
        <dbReference type="SAM" id="MobiDB-lite"/>
    </source>
</evidence>
<accession>A0A9D4JVB0</accession>
<name>A0A9D4JVB0_DREPO</name>
<evidence type="ECO:0000313" key="3">
    <source>
        <dbReference type="Proteomes" id="UP000828390"/>
    </source>
</evidence>
<feature type="region of interest" description="Disordered" evidence="1">
    <location>
        <begin position="25"/>
        <end position="47"/>
    </location>
</feature>
<evidence type="ECO:0000313" key="2">
    <source>
        <dbReference type="EMBL" id="KAH3821617.1"/>
    </source>
</evidence>
<proteinExistence type="predicted"/>
<feature type="compositionally biased region" description="Polar residues" evidence="1">
    <location>
        <begin position="25"/>
        <end position="42"/>
    </location>
</feature>
<sequence length="88" mass="9789">MLAGSHYIHLFWSDLPLVNSPFPHSTGTPFSRCPTPTSSSSLGRGLKEATVREETEFVIDSSQAEKGRANYCDENGTFLRLKQAERTK</sequence>
<dbReference type="EMBL" id="JAIWYP010000005">
    <property type="protein sequence ID" value="KAH3821617.1"/>
    <property type="molecule type" value="Genomic_DNA"/>
</dbReference>
<reference evidence="2" key="1">
    <citation type="journal article" date="2019" name="bioRxiv">
        <title>The Genome of the Zebra Mussel, Dreissena polymorpha: A Resource for Invasive Species Research.</title>
        <authorList>
            <person name="McCartney M.A."/>
            <person name="Auch B."/>
            <person name="Kono T."/>
            <person name="Mallez S."/>
            <person name="Zhang Y."/>
            <person name="Obille A."/>
            <person name="Becker A."/>
            <person name="Abrahante J.E."/>
            <person name="Garbe J."/>
            <person name="Badalamenti J.P."/>
            <person name="Herman A."/>
            <person name="Mangelson H."/>
            <person name="Liachko I."/>
            <person name="Sullivan S."/>
            <person name="Sone E.D."/>
            <person name="Koren S."/>
            <person name="Silverstein K.A.T."/>
            <person name="Beckman K.B."/>
            <person name="Gohl D.M."/>
        </authorList>
    </citation>
    <scope>NUCLEOTIDE SEQUENCE</scope>
    <source>
        <strain evidence="2">Duluth1</strain>
        <tissue evidence="2">Whole animal</tissue>
    </source>
</reference>
<protein>
    <submittedName>
        <fullName evidence="2">Uncharacterized protein</fullName>
    </submittedName>
</protein>
<comment type="caution">
    <text evidence="2">The sequence shown here is derived from an EMBL/GenBank/DDBJ whole genome shotgun (WGS) entry which is preliminary data.</text>
</comment>
<organism evidence="2 3">
    <name type="scientific">Dreissena polymorpha</name>
    <name type="common">Zebra mussel</name>
    <name type="synonym">Mytilus polymorpha</name>
    <dbReference type="NCBI Taxonomy" id="45954"/>
    <lineage>
        <taxon>Eukaryota</taxon>
        <taxon>Metazoa</taxon>
        <taxon>Spiralia</taxon>
        <taxon>Lophotrochozoa</taxon>
        <taxon>Mollusca</taxon>
        <taxon>Bivalvia</taxon>
        <taxon>Autobranchia</taxon>
        <taxon>Heteroconchia</taxon>
        <taxon>Euheterodonta</taxon>
        <taxon>Imparidentia</taxon>
        <taxon>Neoheterodontei</taxon>
        <taxon>Myida</taxon>
        <taxon>Dreissenoidea</taxon>
        <taxon>Dreissenidae</taxon>
        <taxon>Dreissena</taxon>
    </lineage>
</organism>